<keyword evidence="10" id="KW-1185">Reference proteome</keyword>
<evidence type="ECO:0000256" key="1">
    <source>
        <dbReference type="ARBA" id="ARBA00001913"/>
    </source>
</evidence>
<dbReference type="CDD" id="cd16144">
    <property type="entry name" value="ARS_like"/>
    <property type="match status" value="1"/>
</dbReference>
<keyword evidence="6" id="KW-0106">Calcium</keyword>
<feature type="chain" id="PRO_5047227176" evidence="7">
    <location>
        <begin position="24"/>
        <end position="481"/>
    </location>
</feature>
<sequence>MMRGIRKIVQCLLVVSLTQSLNAEEKTPNVVFFLVDDLGWKDLSCFGAELYETPNIDKLCAEGIRFPQAYTSAAICSPARVTALTGRHSLKLGMWNHHHTLPKGQKILPHFLKEAGYQTWHVGKWHIGNEKQKTMPTDLGFDVNIGGWTAWGPGSYFWPYNWKPNGKSPKRTSVPMLKEGGEEGEYLTDRLTEETFELIDQRDVEKPFYLNFWYYTVHNKKEAKPEVIEKYEKKIAELGMKETFRVDPKTGSKLLSSETNALYAAMIESLDDSVGRVVAKLKEIGEYENTLIVFFSDNGSTTDDVPCAPLNGGKNSTYEAGVRVPAFMVWNGHIKPGTEYEKPIFIGDVFNTVMDGTQQQIPAGHPTDGTSLLPVFAGKDLEPRKFYWYFPDSRPHWGQRANAAMFDEKTGMKYLMFFTGDEDELYNITEDLGETTNLAAQKPEVVEAMQQQLKSFVKTYYPSLPKPPGKFKVKTAARLGL</sequence>
<comment type="caution">
    <text evidence="9">The sequence shown here is derived from an EMBL/GenBank/DDBJ whole genome shotgun (WGS) entry which is preliminary data.</text>
</comment>
<evidence type="ECO:0000313" key="9">
    <source>
        <dbReference type="EMBL" id="MFD2277321.1"/>
    </source>
</evidence>
<dbReference type="Pfam" id="PF00884">
    <property type="entry name" value="Sulfatase"/>
    <property type="match status" value="1"/>
</dbReference>
<keyword evidence="5" id="KW-0378">Hydrolase</keyword>
<dbReference type="Proteomes" id="UP001597297">
    <property type="component" value="Unassembled WGS sequence"/>
</dbReference>
<evidence type="ECO:0000256" key="4">
    <source>
        <dbReference type="ARBA" id="ARBA00022729"/>
    </source>
</evidence>
<evidence type="ECO:0000256" key="7">
    <source>
        <dbReference type="SAM" id="SignalP"/>
    </source>
</evidence>
<comment type="similarity">
    <text evidence="2">Belongs to the sulfatase family.</text>
</comment>
<keyword evidence="3" id="KW-0479">Metal-binding</keyword>
<reference evidence="10" key="1">
    <citation type="journal article" date="2019" name="Int. J. Syst. Evol. Microbiol.">
        <title>The Global Catalogue of Microorganisms (GCM) 10K type strain sequencing project: providing services to taxonomists for standard genome sequencing and annotation.</title>
        <authorList>
            <consortium name="The Broad Institute Genomics Platform"/>
            <consortium name="The Broad Institute Genome Sequencing Center for Infectious Disease"/>
            <person name="Wu L."/>
            <person name="Ma J."/>
        </authorList>
    </citation>
    <scope>NUCLEOTIDE SEQUENCE [LARGE SCALE GENOMIC DNA]</scope>
    <source>
        <strain evidence="10">JCM 16545</strain>
    </source>
</reference>
<proteinExistence type="inferred from homology"/>
<evidence type="ECO:0000256" key="6">
    <source>
        <dbReference type="ARBA" id="ARBA00022837"/>
    </source>
</evidence>
<dbReference type="InterPro" id="IPR000917">
    <property type="entry name" value="Sulfatase_N"/>
</dbReference>
<gene>
    <name evidence="9" type="ORF">ACFSQZ_12640</name>
</gene>
<name>A0ABW5E3W9_9BACT</name>
<protein>
    <submittedName>
        <fullName evidence="9">Sulfatase</fullName>
    </submittedName>
</protein>
<dbReference type="PROSITE" id="PS00149">
    <property type="entry name" value="SULFATASE_2"/>
    <property type="match status" value="1"/>
</dbReference>
<dbReference type="PANTHER" id="PTHR42693">
    <property type="entry name" value="ARYLSULFATASE FAMILY MEMBER"/>
    <property type="match status" value="1"/>
</dbReference>
<dbReference type="PANTHER" id="PTHR42693:SF42">
    <property type="entry name" value="ARYLSULFATASE G"/>
    <property type="match status" value="1"/>
</dbReference>
<comment type="cofactor">
    <cofactor evidence="1">
        <name>Ca(2+)</name>
        <dbReference type="ChEBI" id="CHEBI:29108"/>
    </cofactor>
</comment>
<accession>A0ABW5E3W9</accession>
<dbReference type="SUPFAM" id="SSF53649">
    <property type="entry name" value="Alkaline phosphatase-like"/>
    <property type="match status" value="1"/>
</dbReference>
<dbReference type="Gene3D" id="3.30.1120.10">
    <property type="match status" value="1"/>
</dbReference>
<evidence type="ECO:0000259" key="8">
    <source>
        <dbReference type="Pfam" id="PF00884"/>
    </source>
</evidence>
<dbReference type="RefSeq" id="WP_377093893.1">
    <property type="nucleotide sequence ID" value="NZ_JBHSJM010000001.1"/>
</dbReference>
<keyword evidence="4 7" id="KW-0732">Signal</keyword>
<evidence type="ECO:0000256" key="5">
    <source>
        <dbReference type="ARBA" id="ARBA00022801"/>
    </source>
</evidence>
<dbReference type="EMBL" id="JBHUJC010000041">
    <property type="protein sequence ID" value="MFD2277321.1"/>
    <property type="molecule type" value="Genomic_DNA"/>
</dbReference>
<feature type="signal peptide" evidence="7">
    <location>
        <begin position="1"/>
        <end position="23"/>
    </location>
</feature>
<dbReference type="InterPro" id="IPR050738">
    <property type="entry name" value="Sulfatase"/>
</dbReference>
<organism evidence="9 10">
    <name type="scientific">Rubritalea spongiae</name>
    <dbReference type="NCBI Taxonomy" id="430797"/>
    <lineage>
        <taxon>Bacteria</taxon>
        <taxon>Pseudomonadati</taxon>
        <taxon>Verrucomicrobiota</taxon>
        <taxon>Verrucomicrobiia</taxon>
        <taxon>Verrucomicrobiales</taxon>
        <taxon>Rubritaleaceae</taxon>
        <taxon>Rubritalea</taxon>
    </lineage>
</organism>
<dbReference type="InterPro" id="IPR024607">
    <property type="entry name" value="Sulfatase_CS"/>
</dbReference>
<evidence type="ECO:0000256" key="3">
    <source>
        <dbReference type="ARBA" id="ARBA00022723"/>
    </source>
</evidence>
<dbReference type="InterPro" id="IPR017850">
    <property type="entry name" value="Alkaline_phosphatase_core_sf"/>
</dbReference>
<evidence type="ECO:0000256" key="2">
    <source>
        <dbReference type="ARBA" id="ARBA00008779"/>
    </source>
</evidence>
<feature type="domain" description="Sulfatase N-terminal" evidence="8">
    <location>
        <begin position="28"/>
        <end position="355"/>
    </location>
</feature>
<dbReference type="Gene3D" id="3.40.720.10">
    <property type="entry name" value="Alkaline Phosphatase, subunit A"/>
    <property type="match status" value="1"/>
</dbReference>
<evidence type="ECO:0000313" key="10">
    <source>
        <dbReference type="Proteomes" id="UP001597297"/>
    </source>
</evidence>